<reference evidence="2" key="1">
    <citation type="submission" date="2019-02" db="EMBL/GenBank/DDBJ databases">
        <authorList>
            <person name="Gruber-Vodicka R. H."/>
            <person name="Seah K. B. B."/>
        </authorList>
    </citation>
    <scope>NUCLEOTIDE SEQUENCE</scope>
    <source>
        <strain evidence="2">BECK_S313</strain>
    </source>
</reference>
<gene>
    <name evidence="2" type="ORF">BECKLPF1236B_GA0070989_106210</name>
</gene>
<protein>
    <submittedName>
        <fullName evidence="2">Uncharacterized membrane protein YjgN, DUF898 family</fullName>
    </submittedName>
</protein>
<feature type="transmembrane region" description="Helical" evidence="1">
    <location>
        <begin position="247"/>
        <end position="268"/>
    </location>
</feature>
<evidence type="ECO:0000256" key="1">
    <source>
        <dbReference type="SAM" id="Phobius"/>
    </source>
</evidence>
<proteinExistence type="predicted"/>
<keyword evidence="1" id="KW-1133">Transmembrane helix</keyword>
<keyword evidence="1" id="KW-0812">Transmembrane</keyword>
<feature type="transmembrane region" description="Helical" evidence="1">
    <location>
        <begin position="157"/>
        <end position="179"/>
    </location>
</feature>
<dbReference type="EMBL" id="CAADFK010000062">
    <property type="protein sequence ID" value="VFK14476.1"/>
    <property type="molecule type" value="Genomic_DNA"/>
</dbReference>
<accession>A0A450WBM3</accession>
<name>A0A450WBM3_9GAMM</name>
<feature type="transmembrane region" description="Helical" evidence="1">
    <location>
        <begin position="40"/>
        <end position="60"/>
    </location>
</feature>
<feature type="transmembrane region" description="Helical" evidence="1">
    <location>
        <begin position="94"/>
        <end position="110"/>
    </location>
</feature>
<feature type="transmembrane region" description="Helical" evidence="1">
    <location>
        <begin position="206"/>
        <end position="227"/>
    </location>
</feature>
<dbReference type="AlphaFoldDB" id="A0A450WBM3"/>
<evidence type="ECO:0000313" key="2">
    <source>
        <dbReference type="EMBL" id="VFK14476.1"/>
    </source>
</evidence>
<dbReference type="Pfam" id="PF05987">
    <property type="entry name" value="DUF898"/>
    <property type="match status" value="1"/>
</dbReference>
<organism evidence="2">
    <name type="scientific">Candidatus Kentrum sp. LPFa</name>
    <dbReference type="NCBI Taxonomy" id="2126335"/>
    <lineage>
        <taxon>Bacteria</taxon>
        <taxon>Pseudomonadati</taxon>
        <taxon>Pseudomonadota</taxon>
        <taxon>Gammaproteobacteria</taxon>
        <taxon>Candidatus Kentrum</taxon>
    </lineage>
</organism>
<feature type="transmembrane region" description="Helical" evidence="1">
    <location>
        <begin position="297"/>
        <end position="321"/>
    </location>
</feature>
<keyword evidence="1" id="KW-0472">Membrane</keyword>
<sequence length="367" mass="41623">MKNRLENTPGKEVMEEFQPAKNTDTAFDAIKFKGDASEYFGIWISNLILSIITLGIYSAWAKVRRVKYFYNNTGIGDFPLGYHATGEQIFKGRLIAFLAVVAFNFLATIHPLAGGIIGMAFIFILPWLLNSSMRFAARMTSWRNVRLDWRGTYWKTFFFFIIGPIIGILSLGLLAPLMFRYYYKYYATHHSFGATRFSAAPRTSEYYLAFLVGVIVPGVIIVAGLGFIIPPDSMEIGFWIESNDHRLYFFSVSGLAIVVFLLLVSKVYRTLCRNLLIRTMKLGDTINFDSSIHPIGFLWISLSNLVAIILSIGLLAPWAAIRKYRYLCSSTAYRIEGDSNVFVDNERRKRNAIGEELAEFEGLDVSI</sequence>
<dbReference type="InterPro" id="IPR010295">
    <property type="entry name" value="DUF898"/>
</dbReference>
<feature type="transmembrane region" description="Helical" evidence="1">
    <location>
        <begin position="116"/>
        <end position="136"/>
    </location>
</feature>